<evidence type="ECO:0000313" key="2">
    <source>
        <dbReference type="EMBL" id="GAI49975.1"/>
    </source>
</evidence>
<dbReference type="EMBL" id="BARV01042681">
    <property type="protein sequence ID" value="GAI49975.1"/>
    <property type="molecule type" value="Genomic_DNA"/>
</dbReference>
<dbReference type="AlphaFoldDB" id="X1QG47"/>
<organism evidence="2">
    <name type="scientific">marine sediment metagenome</name>
    <dbReference type="NCBI Taxonomy" id="412755"/>
    <lineage>
        <taxon>unclassified sequences</taxon>
        <taxon>metagenomes</taxon>
        <taxon>ecological metagenomes</taxon>
    </lineage>
</organism>
<protein>
    <submittedName>
        <fullName evidence="2">Uncharacterized protein</fullName>
    </submittedName>
</protein>
<name>X1QG47_9ZZZZ</name>
<keyword evidence="1" id="KW-0812">Transmembrane</keyword>
<keyword evidence="1" id="KW-0472">Membrane</keyword>
<keyword evidence="1" id="KW-1133">Transmembrane helix</keyword>
<feature type="non-terminal residue" evidence="2">
    <location>
        <position position="1"/>
    </location>
</feature>
<reference evidence="2" key="1">
    <citation type="journal article" date="2014" name="Front. Microbiol.">
        <title>High frequency of phylogenetically diverse reductive dehalogenase-homologous genes in deep subseafloor sedimentary metagenomes.</title>
        <authorList>
            <person name="Kawai M."/>
            <person name="Futagami T."/>
            <person name="Toyoda A."/>
            <person name="Takaki Y."/>
            <person name="Nishi S."/>
            <person name="Hori S."/>
            <person name="Arai W."/>
            <person name="Tsubouchi T."/>
            <person name="Morono Y."/>
            <person name="Uchiyama I."/>
            <person name="Ito T."/>
            <person name="Fujiyama A."/>
            <person name="Inagaki F."/>
            <person name="Takami H."/>
        </authorList>
    </citation>
    <scope>NUCLEOTIDE SEQUENCE</scope>
    <source>
        <strain evidence="2">Expedition CK06-06</strain>
    </source>
</reference>
<sequence>RWIFSYETGSEVEVLMVFFYTYLLAVPVSVGTVPLSK</sequence>
<gene>
    <name evidence="2" type="ORF">S06H3_64077</name>
</gene>
<comment type="caution">
    <text evidence="2">The sequence shown here is derived from an EMBL/GenBank/DDBJ whole genome shotgun (WGS) entry which is preliminary data.</text>
</comment>
<proteinExistence type="predicted"/>
<feature type="transmembrane region" description="Helical" evidence="1">
    <location>
        <begin position="14"/>
        <end position="35"/>
    </location>
</feature>
<evidence type="ECO:0000256" key="1">
    <source>
        <dbReference type="SAM" id="Phobius"/>
    </source>
</evidence>
<accession>X1QG47</accession>